<proteinExistence type="predicted"/>
<dbReference type="Proteomes" id="UP000185934">
    <property type="component" value="Chromosome"/>
</dbReference>
<evidence type="ECO:0000313" key="1">
    <source>
        <dbReference type="EMBL" id="APV43817.1"/>
    </source>
</evidence>
<dbReference type="EMBL" id="CP018258">
    <property type="protein sequence ID" value="APV43817.1"/>
    <property type="molecule type" value="Genomic_DNA"/>
</dbReference>
<sequence length="454" mass="50325">MSFAPDTIASLRPYQHEIYRAVTDSIVNDRGLTFSVEIARQGGKNELSAWIETWALVHNVEQPLNIVKCAPTFEPQAMISLRRLCASLDSIGFGGDYVIEAGHIVRLGQARVIFLSGSENANVVGNTAHLLLEIDEAQDVSIEKFDRDFRPMAATRNATTVLYGTPWREGNLLDTVKSHNLELEKADGIKRHFHFDWQEVALYNDDYRLYVEGERARLGENHPTFRTQYQLLEVGKSGGFFSDDHLMKMTGDFPRERTAQPRAVYVAGLDFGGEGNTASDSTVLTIGEIVEGGSETRPYTNSGLIRVVRHYSWTGLPFTILLPKIVDIARAWGLRRIAADATGLGAPLCATLKTSLGHRVVPVVFTTHSKSELGYELLAAAGTGRLQLYSRDASPECEECWKELETASADYKTNQSLNFYCNPSLSHDDYLMSLALVIKAASKYEPRTAVGRVG</sequence>
<name>A0A1P8F5R3_9CHLR</name>
<protein>
    <submittedName>
        <fullName evidence="1">Terminase-like family protein</fullName>
    </submittedName>
</protein>
<gene>
    <name evidence="1" type="ORF">Dform_00461</name>
</gene>
<dbReference type="RefSeq" id="WP_076003594.1">
    <property type="nucleotide sequence ID" value="NZ_CP018258.1"/>
</dbReference>
<accession>A0A1P8F5R3</accession>
<organism evidence="1 2">
    <name type="scientific">Dehalogenimonas formicexedens</name>
    <dbReference type="NCBI Taxonomy" id="1839801"/>
    <lineage>
        <taxon>Bacteria</taxon>
        <taxon>Bacillati</taxon>
        <taxon>Chloroflexota</taxon>
        <taxon>Dehalococcoidia</taxon>
        <taxon>Dehalococcoidales</taxon>
        <taxon>Dehalococcoidaceae</taxon>
        <taxon>Dehalogenimonas</taxon>
    </lineage>
</organism>
<reference evidence="2" key="1">
    <citation type="submission" date="2016-11" db="EMBL/GenBank/DDBJ databases">
        <title>Dehalogenimonas formicexedens sp. nov., a chlorinated alkane respiring bacterium isolated from contaminated groundwater.</title>
        <authorList>
            <person name="Key T.A."/>
            <person name="Bowman K.S."/>
            <person name="Lee I."/>
            <person name="Chun J."/>
            <person name="Albuquerque L."/>
            <person name="da Costa M.S."/>
            <person name="Rainey F.A."/>
            <person name="Moe W.M."/>
        </authorList>
    </citation>
    <scope>NUCLEOTIDE SEQUENCE [LARGE SCALE GENOMIC DNA]</scope>
    <source>
        <strain evidence="2">NSZ-14</strain>
    </source>
</reference>
<dbReference type="OrthoDB" id="2985622at2"/>
<dbReference type="AlphaFoldDB" id="A0A1P8F5R3"/>
<keyword evidence="2" id="KW-1185">Reference proteome</keyword>
<dbReference type="STRING" id="1839801.Dform_00461"/>
<dbReference type="Gene3D" id="3.40.50.300">
    <property type="entry name" value="P-loop containing nucleotide triphosphate hydrolases"/>
    <property type="match status" value="1"/>
</dbReference>
<evidence type="ECO:0000313" key="2">
    <source>
        <dbReference type="Proteomes" id="UP000185934"/>
    </source>
</evidence>
<dbReference type="InterPro" id="IPR027417">
    <property type="entry name" value="P-loop_NTPase"/>
</dbReference>
<dbReference type="Gene3D" id="3.30.420.240">
    <property type="match status" value="1"/>
</dbReference>
<dbReference type="KEGG" id="dfo:Dform_00461"/>